<dbReference type="CDD" id="cd04301">
    <property type="entry name" value="NAT_SF"/>
    <property type="match status" value="1"/>
</dbReference>
<proteinExistence type="predicted"/>
<gene>
    <name evidence="4" type="ORF">CSO01_08860</name>
</gene>
<dbReference type="InterPro" id="IPR050832">
    <property type="entry name" value="Bact_Acetyltransf"/>
</dbReference>
<organism evidence="4 5">
    <name type="scientific">Cellulomonas soli</name>
    <dbReference type="NCBI Taxonomy" id="931535"/>
    <lineage>
        <taxon>Bacteria</taxon>
        <taxon>Bacillati</taxon>
        <taxon>Actinomycetota</taxon>
        <taxon>Actinomycetes</taxon>
        <taxon>Micrococcales</taxon>
        <taxon>Cellulomonadaceae</taxon>
        <taxon>Cellulomonas</taxon>
    </lineage>
</organism>
<keyword evidence="1" id="KW-0808">Transferase</keyword>
<evidence type="ECO:0000259" key="3">
    <source>
        <dbReference type="PROSITE" id="PS51186"/>
    </source>
</evidence>
<accession>A0A512PAC4</accession>
<dbReference type="EMBL" id="BKAL01000002">
    <property type="protein sequence ID" value="GEP68171.1"/>
    <property type="molecule type" value="Genomic_DNA"/>
</dbReference>
<dbReference type="SUPFAM" id="SSF55729">
    <property type="entry name" value="Acyl-CoA N-acyltransferases (Nat)"/>
    <property type="match status" value="1"/>
</dbReference>
<feature type="domain" description="N-acetyltransferase" evidence="3">
    <location>
        <begin position="2"/>
        <end position="162"/>
    </location>
</feature>
<dbReference type="RefSeq" id="WP_146951915.1">
    <property type="nucleotide sequence ID" value="NZ_BAABBJ010000015.1"/>
</dbReference>
<dbReference type="Gene3D" id="3.40.630.30">
    <property type="match status" value="1"/>
</dbReference>
<evidence type="ECO:0000313" key="4">
    <source>
        <dbReference type="EMBL" id="GEP68171.1"/>
    </source>
</evidence>
<protein>
    <recommendedName>
        <fullName evidence="3">N-acetyltransferase domain-containing protein</fullName>
    </recommendedName>
</protein>
<dbReference type="InterPro" id="IPR000182">
    <property type="entry name" value="GNAT_dom"/>
</dbReference>
<sequence length="162" mass="18440">MAQIRRADEGDWLLVQQVRLRSLREDGDTLGPSLAREEMFKEAHWRMRVRSSPTWLALDDDGAVRGCVTMIVEPGSPEDDRHVVSLWVAPEVRRRGLGWALVDTVRLAAIEDGARTVSLWVEDDNHAAVDLSIRAGFTRTNERHALTRDPSRTEERYVLRLG</sequence>
<dbReference type="AlphaFoldDB" id="A0A512PAC4"/>
<evidence type="ECO:0000256" key="2">
    <source>
        <dbReference type="ARBA" id="ARBA00023315"/>
    </source>
</evidence>
<dbReference type="PROSITE" id="PS51186">
    <property type="entry name" value="GNAT"/>
    <property type="match status" value="1"/>
</dbReference>
<dbReference type="GO" id="GO:0016747">
    <property type="term" value="F:acyltransferase activity, transferring groups other than amino-acyl groups"/>
    <property type="evidence" value="ECO:0007669"/>
    <property type="project" value="InterPro"/>
</dbReference>
<evidence type="ECO:0000256" key="1">
    <source>
        <dbReference type="ARBA" id="ARBA00022679"/>
    </source>
</evidence>
<evidence type="ECO:0000313" key="5">
    <source>
        <dbReference type="Proteomes" id="UP000321798"/>
    </source>
</evidence>
<dbReference type="InterPro" id="IPR016181">
    <property type="entry name" value="Acyl_CoA_acyltransferase"/>
</dbReference>
<comment type="caution">
    <text evidence="4">The sequence shown here is derived from an EMBL/GenBank/DDBJ whole genome shotgun (WGS) entry which is preliminary data.</text>
</comment>
<dbReference type="Proteomes" id="UP000321798">
    <property type="component" value="Unassembled WGS sequence"/>
</dbReference>
<keyword evidence="5" id="KW-1185">Reference proteome</keyword>
<dbReference type="PANTHER" id="PTHR43877:SF1">
    <property type="entry name" value="ACETYLTRANSFERASE"/>
    <property type="match status" value="1"/>
</dbReference>
<dbReference type="Pfam" id="PF00583">
    <property type="entry name" value="Acetyltransf_1"/>
    <property type="match status" value="1"/>
</dbReference>
<reference evidence="4 5" key="1">
    <citation type="submission" date="2019-07" db="EMBL/GenBank/DDBJ databases">
        <title>Whole genome shotgun sequence of Cellulomonas soli NBRC 109434.</title>
        <authorList>
            <person name="Hosoyama A."/>
            <person name="Uohara A."/>
            <person name="Ohji S."/>
            <person name="Ichikawa N."/>
        </authorList>
    </citation>
    <scope>NUCLEOTIDE SEQUENCE [LARGE SCALE GENOMIC DNA]</scope>
    <source>
        <strain evidence="4 5">NBRC 109434</strain>
    </source>
</reference>
<name>A0A512PAC4_9CELL</name>
<dbReference type="OrthoDB" id="9799092at2"/>
<keyword evidence="2" id="KW-0012">Acyltransferase</keyword>
<dbReference type="PANTHER" id="PTHR43877">
    <property type="entry name" value="AMINOALKYLPHOSPHONATE N-ACETYLTRANSFERASE-RELATED-RELATED"/>
    <property type="match status" value="1"/>
</dbReference>